<protein>
    <recommendedName>
        <fullName evidence="2">Rhodopsin domain-containing protein</fullName>
    </recommendedName>
</protein>
<evidence type="ECO:0000313" key="4">
    <source>
        <dbReference type="Proteomes" id="UP000717696"/>
    </source>
</evidence>
<organism evidence="3 4">
    <name type="scientific">Dactylonectria estremocensis</name>
    <dbReference type="NCBI Taxonomy" id="1079267"/>
    <lineage>
        <taxon>Eukaryota</taxon>
        <taxon>Fungi</taxon>
        <taxon>Dikarya</taxon>
        <taxon>Ascomycota</taxon>
        <taxon>Pezizomycotina</taxon>
        <taxon>Sordariomycetes</taxon>
        <taxon>Hypocreomycetidae</taxon>
        <taxon>Hypocreales</taxon>
        <taxon>Nectriaceae</taxon>
        <taxon>Dactylonectria</taxon>
    </lineage>
</organism>
<dbReference type="OrthoDB" id="5278984at2759"/>
<reference evidence="3" key="1">
    <citation type="journal article" date="2021" name="Nat. Commun.">
        <title>Genetic determinants of endophytism in the Arabidopsis root mycobiome.</title>
        <authorList>
            <person name="Mesny F."/>
            <person name="Miyauchi S."/>
            <person name="Thiergart T."/>
            <person name="Pickel B."/>
            <person name="Atanasova L."/>
            <person name="Karlsson M."/>
            <person name="Huettel B."/>
            <person name="Barry K.W."/>
            <person name="Haridas S."/>
            <person name="Chen C."/>
            <person name="Bauer D."/>
            <person name="Andreopoulos W."/>
            <person name="Pangilinan J."/>
            <person name="LaButti K."/>
            <person name="Riley R."/>
            <person name="Lipzen A."/>
            <person name="Clum A."/>
            <person name="Drula E."/>
            <person name="Henrissat B."/>
            <person name="Kohler A."/>
            <person name="Grigoriev I.V."/>
            <person name="Martin F.M."/>
            <person name="Hacquard S."/>
        </authorList>
    </citation>
    <scope>NUCLEOTIDE SEQUENCE</scope>
    <source>
        <strain evidence="3">MPI-CAGE-AT-0021</strain>
    </source>
</reference>
<accession>A0A9P9DCE2</accession>
<dbReference type="EMBL" id="JAGMUU010000035">
    <property type="protein sequence ID" value="KAH7116589.1"/>
    <property type="molecule type" value="Genomic_DNA"/>
</dbReference>
<sequence length="88" mass="9768">EEGPNRQCVHPEQAWIIGYLNVGIGIAGNLAVAIMPMFLIWRLSRHVVERCLITFLMGLGLVATGASVMKVIHMNMTNFISPDTFRQA</sequence>
<evidence type="ECO:0000259" key="2">
    <source>
        <dbReference type="Pfam" id="PF20684"/>
    </source>
</evidence>
<name>A0A9P9DCE2_9HYPO</name>
<evidence type="ECO:0000256" key="1">
    <source>
        <dbReference type="SAM" id="Phobius"/>
    </source>
</evidence>
<feature type="transmembrane region" description="Helical" evidence="1">
    <location>
        <begin position="16"/>
        <end position="40"/>
    </location>
</feature>
<feature type="non-terminal residue" evidence="3">
    <location>
        <position position="1"/>
    </location>
</feature>
<comment type="caution">
    <text evidence="3">The sequence shown here is derived from an EMBL/GenBank/DDBJ whole genome shotgun (WGS) entry which is preliminary data.</text>
</comment>
<keyword evidence="1" id="KW-0812">Transmembrane</keyword>
<feature type="transmembrane region" description="Helical" evidence="1">
    <location>
        <begin position="52"/>
        <end position="72"/>
    </location>
</feature>
<dbReference type="InterPro" id="IPR049326">
    <property type="entry name" value="Rhodopsin_dom_fungi"/>
</dbReference>
<dbReference type="Proteomes" id="UP000717696">
    <property type="component" value="Unassembled WGS sequence"/>
</dbReference>
<keyword evidence="1" id="KW-0472">Membrane</keyword>
<keyword evidence="1" id="KW-1133">Transmembrane helix</keyword>
<dbReference type="AlphaFoldDB" id="A0A9P9DCE2"/>
<dbReference type="Pfam" id="PF20684">
    <property type="entry name" value="Fung_rhodopsin"/>
    <property type="match status" value="1"/>
</dbReference>
<evidence type="ECO:0000313" key="3">
    <source>
        <dbReference type="EMBL" id="KAH7116589.1"/>
    </source>
</evidence>
<feature type="non-terminal residue" evidence="3">
    <location>
        <position position="88"/>
    </location>
</feature>
<gene>
    <name evidence="3" type="ORF">B0J13DRAFT_408231</name>
</gene>
<proteinExistence type="predicted"/>
<keyword evidence="4" id="KW-1185">Reference proteome</keyword>
<feature type="domain" description="Rhodopsin" evidence="2">
    <location>
        <begin position="7"/>
        <end position="79"/>
    </location>
</feature>